<gene>
    <name evidence="6" type="ORF">FHS22_002739</name>
</gene>
<evidence type="ECO:0000256" key="3">
    <source>
        <dbReference type="ARBA" id="ARBA00023014"/>
    </source>
</evidence>
<dbReference type="InterPro" id="IPR009010">
    <property type="entry name" value="Asp_de-COase-like_dom_sf"/>
</dbReference>
<dbReference type="GO" id="GO:0016491">
    <property type="term" value="F:oxidoreductase activity"/>
    <property type="evidence" value="ECO:0007669"/>
    <property type="project" value="InterPro"/>
</dbReference>
<keyword evidence="1" id="KW-0479">Metal-binding</keyword>
<proteinExistence type="predicted"/>
<evidence type="ECO:0000313" key="6">
    <source>
        <dbReference type="EMBL" id="MBB5963460.1"/>
    </source>
</evidence>
<dbReference type="SUPFAM" id="SSF50692">
    <property type="entry name" value="ADC-like"/>
    <property type="match status" value="1"/>
</dbReference>
<protein>
    <submittedName>
        <fullName evidence="6">Anaerobic selenocysteine-containing dehydrogenase</fullName>
    </submittedName>
</protein>
<keyword evidence="2" id="KW-0408">Iron</keyword>
<dbReference type="GO" id="GO:0046872">
    <property type="term" value="F:metal ion binding"/>
    <property type="evidence" value="ECO:0007669"/>
    <property type="project" value="UniProtKB-KW"/>
</dbReference>
<dbReference type="Proteomes" id="UP000562352">
    <property type="component" value="Unassembled WGS sequence"/>
</dbReference>
<reference evidence="6 7" key="1">
    <citation type="submission" date="2020-08" db="EMBL/GenBank/DDBJ databases">
        <title>Genomic Encyclopedia of Type Strains, Phase III (KMG-III): the genomes of soil and plant-associated and newly described type strains.</title>
        <authorList>
            <person name="Whitman W."/>
        </authorList>
    </citation>
    <scope>NUCLEOTIDE SEQUENCE [LARGE SCALE GENOMIC DNA]</scope>
    <source>
        <strain evidence="6 7">CECT 3303</strain>
    </source>
</reference>
<organism evidence="6 7">
    <name type="scientific">Planomonospora venezuelensis</name>
    <dbReference type="NCBI Taxonomy" id="1999"/>
    <lineage>
        <taxon>Bacteria</taxon>
        <taxon>Bacillati</taxon>
        <taxon>Actinomycetota</taxon>
        <taxon>Actinomycetes</taxon>
        <taxon>Streptosporangiales</taxon>
        <taxon>Streptosporangiaceae</taxon>
        <taxon>Planomonospora</taxon>
    </lineage>
</organism>
<feature type="region of interest" description="Disordered" evidence="4">
    <location>
        <begin position="151"/>
        <end position="197"/>
    </location>
</feature>
<dbReference type="InterPro" id="IPR006657">
    <property type="entry name" value="MoPterin_dinucl-bd_dom"/>
</dbReference>
<dbReference type="RefSeq" id="WP_377296236.1">
    <property type="nucleotide sequence ID" value="NZ_BAAAWZ010000004.1"/>
</dbReference>
<comment type="caution">
    <text evidence="6">The sequence shown here is derived from an EMBL/GenBank/DDBJ whole genome shotgun (WGS) entry which is preliminary data.</text>
</comment>
<dbReference type="AlphaFoldDB" id="A0A841D156"/>
<evidence type="ECO:0000256" key="1">
    <source>
        <dbReference type="ARBA" id="ARBA00022723"/>
    </source>
</evidence>
<evidence type="ECO:0000256" key="2">
    <source>
        <dbReference type="ARBA" id="ARBA00023004"/>
    </source>
</evidence>
<feature type="compositionally biased region" description="Basic residues" evidence="4">
    <location>
        <begin position="11"/>
        <end position="22"/>
    </location>
</feature>
<accession>A0A841D156</accession>
<keyword evidence="3" id="KW-0411">Iron-sulfur</keyword>
<feature type="region of interest" description="Disordered" evidence="4">
    <location>
        <begin position="1"/>
        <end position="32"/>
    </location>
</feature>
<dbReference type="EMBL" id="JACHJJ010000007">
    <property type="protein sequence ID" value="MBB5963460.1"/>
    <property type="molecule type" value="Genomic_DNA"/>
</dbReference>
<dbReference type="PANTHER" id="PTHR43105">
    <property type="entry name" value="RESPIRATORY NITRATE REDUCTASE"/>
    <property type="match status" value="1"/>
</dbReference>
<sequence>MEKVLGGPPVRLHRPHLRHAARRQRDPGPLHRGGAARLYAAGRFHTDPDYCETYGHDLLTGAERTGERYRAEAPGGRAFLHTVPYRPPSETTSQEHPTVLTTGRTVYHFHTRTKTGRAAQLNAAAPEVWAEINPEDAAALGVAEGDLLRLDSPRGAVQARSGTGRPAGTSAAPERPGERTRSGPRETSAPSRRFGEG</sequence>
<dbReference type="GO" id="GO:0043546">
    <property type="term" value="F:molybdopterin cofactor binding"/>
    <property type="evidence" value="ECO:0007669"/>
    <property type="project" value="InterPro"/>
</dbReference>
<dbReference type="Gene3D" id="2.40.40.20">
    <property type="match status" value="1"/>
</dbReference>
<dbReference type="InterPro" id="IPR050123">
    <property type="entry name" value="Prok_molybdopt-oxidoreductase"/>
</dbReference>
<evidence type="ECO:0000259" key="5">
    <source>
        <dbReference type="Pfam" id="PF01568"/>
    </source>
</evidence>
<dbReference type="PANTHER" id="PTHR43105:SF10">
    <property type="entry name" value="NADH-QUINONE OXIDOREDUCTASE SUBUNIT G"/>
    <property type="match status" value="1"/>
</dbReference>
<dbReference type="Pfam" id="PF01568">
    <property type="entry name" value="Molydop_binding"/>
    <property type="match status" value="1"/>
</dbReference>
<keyword evidence="7" id="KW-1185">Reference proteome</keyword>
<feature type="domain" description="Molybdopterin dinucleotide-binding" evidence="5">
    <location>
        <begin position="99"/>
        <end position="161"/>
    </location>
</feature>
<evidence type="ECO:0000313" key="7">
    <source>
        <dbReference type="Proteomes" id="UP000562352"/>
    </source>
</evidence>
<dbReference type="GO" id="GO:0051536">
    <property type="term" value="F:iron-sulfur cluster binding"/>
    <property type="evidence" value="ECO:0007669"/>
    <property type="project" value="UniProtKB-KW"/>
</dbReference>
<evidence type="ECO:0000256" key="4">
    <source>
        <dbReference type="SAM" id="MobiDB-lite"/>
    </source>
</evidence>
<name>A0A841D156_PLAVE</name>
<feature type="compositionally biased region" description="Basic and acidic residues" evidence="4">
    <location>
        <begin position="175"/>
        <end position="184"/>
    </location>
</feature>